<name>A0A6N7IZM6_9FIRM</name>
<evidence type="ECO:0000256" key="6">
    <source>
        <dbReference type="ARBA" id="ARBA00048467"/>
    </source>
</evidence>
<dbReference type="InterPro" id="IPR003964">
    <property type="entry name" value="Carb_kinase"/>
</dbReference>
<gene>
    <name evidence="9" type="ORF">FRC54_04705</name>
</gene>
<evidence type="ECO:0000256" key="7">
    <source>
        <dbReference type="PIRNR" id="PIRNR000723"/>
    </source>
</evidence>
<dbReference type="PANTHER" id="PTHR30409">
    <property type="entry name" value="CARBAMATE KINASE"/>
    <property type="match status" value="1"/>
</dbReference>
<protein>
    <recommendedName>
        <fullName evidence="3 7">Carbamate kinase</fullName>
    </recommendedName>
</protein>
<keyword evidence="4 7" id="KW-0808">Transferase</keyword>
<keyword evidence="10" id="KW-1185">Reference proteome</keyword>
<dbReference type="InterPro" id="IPR036393">
    <property type="entry name" value="AceGlu_kinase-like_sf"/>
</dbReference>
<dbReference type="PANTHER" id="PTHR30409:SF1">
    <property type="entry name" value="CARBAMATE KINASE-RELATED"/>
    <property type="match status" value="1"/>
</dbReference>
<evidence type="ECO:0000256" key="4">
    <source>
        <dbReference type="ARBA" id="ARBA00022679"/>
    </source>
</evidence>
<dbReference type="GO" id="GO:0019546">
    <property type="term" value="P:L-arginine deiminase pathway"/>
    <property type="evidence" value="ECO:0007669"/>
    <property type="project" value="TreeGrafter"/>
</dbReference>
<feature type="domain" description="Aspartate/glutamate/uridylate kinase" evidence="8">
    <location>
        <begin position="4"/>
        <end position="284"/>
    </location>
</feature>
<dbReference type="Pfam" id="PF00696">
    <property type="entry name" value="AA_kinase"/>
    <property type="match status" value="1"/>
</dbReference>
<dbReference type="CDD" id="cd04235">
    <property type="entry name" value="AAK_CK"/>
    <property type="match status" value="1"/>
</dbReference>
<comment type="pathway">
    <text evidence="1">Metabolic intermediate metabolism; carbamoyl phosphate degradation; CO(2) and NH(3) from carbamoyl phosphate: step 1/1.</text>
</comment>
<dbReference type="AlphaFoldDB" id="A0A6N7IZM6"/>
<sequence length="310" mass="33296">MDKKRIVIALGHNALGTTLPEQKKAAEGSAKAVAEFISQGYQVVVTHSNGPQVGMIHTAMNEFSQKYPEYTDTPMSVCSAMSQGYIGYDLQSAIRGALINKGIYKTVATVLTQVTVDPYDEAFYRPTKIIGRVLNEKEAQAQEKKGNPVTKVDGGFRRIVATPKPQSIVEIDAIKALLDADQVVIACGGGGIPVLMQDHLLKGASAVIEKDTAAGVLADQVDADMLIILTGTNKVCLNFGTPEEKPLDFISVADAKRYLEEGQFEEGTMKPKIEAAVSYIGDSAIRKTLIAKLDPEKPLIAGRDGTMIAK</sequence>
<comment type="catalytic activity">
    <reaction evidence="6">
        <text>hydrogencarbonate + NH4(+) + ATP = carbamoyl phosphate + ADP + H2O + H(+)</text>
        <dbReference type="Rhea" id="RHEA:10152"/>
        <dbReference type="ChEBI" id="CHEBI:15377"/>
        <dbReference type="ChEBI" id="CHEBI:15378"/>
        <dbReference type="ChEBI" id="CHEBI:17544"/>
        <dbReference type="ChEBI" id="CHEBI:28938"/>
        <dbReference type="ChEBI" id="CHEBI:30616"/>
        <dbReference type="ChEBI" id="CHEBI:58228"/>
        <dbReference type="ChEBI" id="CHEBI:456216"/>
        <dbReference type="EC" id="2.7.2.2"/>
    </reaction>
</comment>
<comment type="caution">
    <text evidence="9">The sequence shown here is derived from an EMBL/GenBank/DDBJ whole genome shotgun (WGS) entry which is preliminary data.</text>
</comment>
<dbReference type="Proteomes" id="UP000460257">
    <property type="component" value="Unassembled WGS sequence"/>
</dbReference>
<evidence type="ECO:0000256" key="3">
    <source>
        <dbReference type="ARBA" id="ARBA00013070"/>
    </source>
</evidence>
<dbReference type="UniPathway" id="UPA00996">
    <property type="reaction ID" value="UER00366"/>
</dbReference>
<evidence type="ECO:0000259" key="8">
    <source>
        <dbReference type="Pfam" id="PF00696"/>
    </source>
</evidence>
<evidence type="ECO:0000256" key="1">
    <source>
        <dbReference type="ARBA" id="ARBA00005118"/>
    </source>
</evidence>
<evidence type="ECO:0000313" key="9">
    <source>
        <dbReference type="EMBL" id="MQN01232.1"/>
    </source>
</evidence>
<dbReference type="EMBL" id="VOGC01000004">
    <property type="protein sequence ID" value="MQN01232.1"/>
    <property type="molecule type" value="Genomic_DNA"/>
</dbReference>
<reference evidence="9" key="1">
    <citation type="journal article" date="2020" name="Appl. Environ. Microbiol.">
        <title>Medium-Chain Fatty Acid Synthesis by 'Candidatus Weimeria bifida' gen. nov., sp. nov., and 'Candidatus Pseudoramibacter fermentans' sp. nov.</title>
        <authorList>
            <person name="Scarborough M.J."/>
            <person name="Myers K.S."/>
            <person name="Donohue T.J."/>
            <person name="Noguera D.R."/>
        </authorList>
    </citation>
    <scope>NUCLEOTIDE SEQUENCE</scope>
    <source>
        <strain evidence="9">LCO1.1</strain>
    </source>
</reference>
<dbReference type="NCBIfam" id="NF009007">
    <property type="entry name" value="PRK12352.1"/>
    <property type="match status" value="1"/>
</dbReference>
<proteinExistence type="inferred from homology"/>
<evidence type="ECO:0000256" key="2">
    <source>
        <dbReference type="ARBA" id="ARBA00011066"/>
    </source>
</evidence>
<dbReference type="PIRSF" id="PIRSF000723">
    <property type="entry name" value="Carbamate_kin"/>
    <property type="match status" value="1"/>
</dbReference>
<dbReference type="SUPFAM" id="SSF53633">
    <property type="entry name" value="Carbamate kinase-like"/>
    <property type="match status" value="1"/>
</dbReference>
<dbReference type="InterPro" id="IPR001048">
    <property type="entry name" value="Asp/Glu/Uridylate_kinase"/>
</dbReference>
<organism evidence="9 10">
    <name type="scientific">Candidatus Weimeria bifida</name>
    <dbReference type="NCBI Taxonomy" id="2599074"/>
    <lineage>
        <taxon>Bacteria</taxon>
        <taxon>Bacillati</taxon>
        <taxon>Bacillota</taxon>
        <taxon>Clostridia</taxon>
        <taxon>Lachnospirales</taxon>
        <taxon>Lachnospiraceae</taxon>
        <taxon>Candidatus Weimeria</taxon>
    </lineage>
</organism>
<dbReference type="GO" id="GO:0008804">
    <property type="term" value="F:carbamate kinase activity"/>
    <property type="evidence" value="ECO:0007669"/>
    <property type="project" value="UniProtKB-EC"/>
</dbReference>
<comment type="similarity">
    <text evidence="2 7">Belongs to the carbamate kinase family.</text>
</comment>
<accession>A0A6N7IZM6</accession>
<dbReference type="Gene3D" id="3.40.1160.10">
    <property type="entry name" value="Acetylglutamate kinase-like"/>
    <property type="match status" value="1"/>
</dbReference>
<keyword evidence="5 7" id="KW-0418">Kinase</keyword>
<evidence type="ECO:0000313" key="10">
    <source>
        <dbReference type="Proteomes" id="UP000460257"/>
    </source>
</evidence>
<dbReference type="PRINTS" id="PR01469">
    <property type="entry name" value="CARBMTKINASE"/>
</dbReference>
<dbReference type="GO" id="GO:0005829">
    <property type="term" value="C:cytosol"/>
    <property type="evidence" value="ECO:0007669"/>
    <property type="project" value="TreeGrafter"/>
</dbReference>
<evidence type="ECO:0000256" key="5">
    <source>
        <dbReference type="ARBA" id="ARBA00022777"/>
    </source>
</evidence>